<keyword evidence="2" id="KW-0472">Membrane</keyword>
<dbReference type="Proteomes" id="UP000232003">
    <property type="component" value="Chromosome"/>
</dbReference>
<keyword evidence="2" id="KW-1133">Transmembrane helix</keyword>
<feature type="transmembrane region" description="Helical" evidence="2">
    <location>
        <begin position="52"/>
        <end position="73"/>
    </location>
</feature>
<dbReference type="AlphaFoldDB" id="A0A2K8T114"/>
<feature type="compositionally biased region" description="Polar residues" evidence="1">
    <location>
        <begin position="146"/>
        <end position="159"/>
    </location>
</feature>
<feature type="region of interest" description="Disordered" evidence="1">
    <location>
        <begin position="81"/>
        <end position="240"/>
    </location>
</feature>
<evidence type="ECO:0000313" key="4">
    <source>
        <dbReference type="Proteomes" id="UP000232003"/>
    </source>
</evidence>
<feature type="compositionally biased region" description="Acidic residues" evidence="1">
    <location>
        <begin position="216"/>
        <end position="233"/>
    </location>
</feature>
<evidence type="ECO:0008006" key="5">
    <source>
        <dbReference type="Google" id="ProtNLM"/>
    </source>
</evidence>
<evidence type="ECO:0000313" key="3">
    <source>
        <dbReference type="EMBL" id="AUB41359.1"/>
    </source>
</evidence>
<keyword evidence="4" id="KW-1185">Reference proteome</keyword>
<accession>A0A2K8T114</accession>
<gene>
    <name evidence="3" type="ORF">COO91_07407</name>
</gene>
<evidence type="ECO:0000256" key="1">
    <source>
        <dbReference type="SAM" id="MobiDB-lite"/>
    </source>
</evidence>
<evidence type="ECO:0000256" key="2">
    <source>
        <dbReference type="SAM" id="Phobius"/>
    </source>
</evidence>
<name>A0A2K8T114_9NOSO</name>
<sequence length="240" mass="26924">MTTDKIAMAVIRLILLVAVLGGLTLLLVQNFSPALSLVFLGVRTQPLPLAIWILFSTATGAFTSILIATLFNLSNYFGGRQRQTPDRRSATPRAKATRREEPTSRSASSPPPASKKEERTSDVFDDWETNGSKDDDWNFDEKSEETPTPNSQAQQPKDSTNYERQSEAKSSSQSGSVYSYSYREPKNTAAGKTESVYDADYRVIIPPYQPPTTNQADDDDDWEFFDDDDDFEDDGKRPRR</sequence>
<reference evidence="3 4" key="1">
    <citation type="submission" date="2017-11" db="EMBL/GenBank/DDBJ databases">
        <title>Complete genome of a free-living desiccation-tolerant cyanobacterium and its photosynthetic adaptation to extreme terrestrial habitat.</title>
        <authorList>
            <person name="Shang J."/>
        </authorList>
    </citation>
    <scope>NUCLEOTIDE SEQUENCE [LARGE SCALE GENOMIC DNA]</scope>
    <source>
        <strain evidence="3 4">CCNUN1</strain>
    </source>
</reference>
<protein>
    <recommendedName>
        <fullName evidence="5">Lipopolysaccharide assembly protein A domain-containing protein</fullName>
    </recommendedName>
</protein>
<feature type="compositionally biased region" description="Low complexity" evidence="1">
    <location>
        <begin position="168"/>
        <end position="182"/>
    </location>
</feature>
<proteinExistence type="predicted"/>
<keyword evidence="2" id="KW-0812">Transmembrane</keyword>
<organism evidence="3 4">
    <name type="scientific">Nostoc flagelliforme CCNUN1</name>
    <dbReference type="NCBI Taxonomy" id="2038116"/>
    <lineage>
        <taxon>Bacteria</taxon>
        <taxon>Bacillati</taxon>
        <taxon>Cyanobacteriota</taxon>
        <taxon>Cyanophyceae</taxon>
        <taxon>Nostocales</taxon>
        <taxon>Nostocaceae</taxon>
        <taxon>Nostoc</taxon>
    </lineage>
</organism>
<dbReference type="KEGG" id="nfl:COO91_07407"/>
<dbReference type="EMBL" id="CP024785">
    <property type="protein sequence ID" value="AUB41359.1"/>
    <property type="molecule type" value="Genomic_DNA"/>
</dbReference>
<feature type="compositionally biased region" description="Basic and acidic residues" evidence="1">
    <location>
        <begin position="131"/>
        <end position="145"/>
    </location>
</feature>